<evidence type="ECO:0000256" key="2">
    <source>
        <dbReference type="ARBA" id="ARBA00023002"/>
    </source>
</evidence>
<organism evidence="4 5">
    <name type="scientific">Parasedimentitalea maritima</name>
    <dbReference type="NCBI Taxonomy" id="2578117"/>
    <lineage>
        <taxon>Bacteria</taxon>
        <taxon>Pseudomonadati</taxon>
        <taxon>Pseudomonadota</taxon>
        <taxon>Alphaproteobacteria</taxon>
        <taxon>Rhodobacterales</taxon>
        <taxon>Paracoccaceae</taxon>
        <taxon>Parasedimentitalea</taxon>
    </lineage>
</organism>
<protein>
    <submittedName>
        <fullName evidence="4">SDR family oxidoreductase</fullName>
    </submittedName>
</protein>
<dbReference type="Gene3D" id="3.40.50.720">
    <property type="entry name" value="NAD(P)-binding Rossmann-like Domain"/>
    <property type="match status" value="1"/>
</dbReference>
<dbReference type="InterPro" id="IPR036291">
    <property type="entry name" value="NAD(P)-bd_dom_sf"/>
</dbReference>
<name>A0A6A4REN1_9RHOB</name>
<dbReference type="SUPFAM" id="SSF51735">
    <property type="entry name" value="NAD(P)-binding Rossmann-fold domains"/>
    <property type="match status" value="1"/>
</dbReference>
<dbReference type="Proteomes" id="UP000441586">
    <property type="component" value="Unassembled WGS sequence"/>
</dbReference>
<dbReference type="PRINTS" id="PR00080">
    <property type="entry name" value="SDRFAMILY"/>
</dbReference>
<evidence type="ECO:0000256" key="3">
    <source>
        <dbReference type="ARBA" id="ARBA00023027"/>
    </source>
</evidence>
<dbReference type="EMBL" id="WSFO01000012">
    <property type="protein sequence ID" value="KAE9627679.1"/>
    <property type="molecule type" value="Genomic_DNA"/>
</dbReference>
<dbReference type="AlphaFoldDB" id="A0A6A4REN1"/>
<keyword evidence="3" id="KW-0520">NAD</keyword>
<evidence type="ECO:0000313" key="5">
    <source>
        <dbReference type="Proteomes" id="UP000441586"/>
    </source>
</evidence>
<dbReference type="PRINTS" id="PR00081">
    <property type="entry name" value="GDHRDH"/>
</dbReference>
<proteinExistence type="inferred from homology"/>
<gene>
    <name evidence="4" type="ORF">GP644_19055</name>
</gene>
<dbReference type="InterPro" id="IPR002347">
    <property type="entry name" value="SDR_fam"/>
</dbReference>
<dbReference type="InterPro" id="IPR020904">
    <property type="entry name" value="Sc_DH/Rdtase_CS"/>
</dbReference>
<dbReference type="CDD" id="cd05368">
    <property type="entry name" value="DHRS6_like_SDR_c"/>
    <property type="match status" value="1"/>
</dbReference>
<dbReference type="PANTHER" id="PTHR43477">
    <property type="entry name" value="DIHYDROANTICAPSIN 7-DEHYDROGENASE"/>
    <property type="match status" value="1"/>
</dbReference>
<comment type="caution">
    <text evidence="4">The sequence shown here is derived from an EMBL/GenBank/DDBJ whole genome shotgun (WGS) entry which is preliminary data.</text>
</comment>
<keyword evidence="2" id="KW-0560">Oxidoreductase</keyword>
<dbReference type="Pfam" id="PF13561">
    <property type="entry name" value="adh_short_C2"/>
    <property type="match status" value="1"/>
</dbReference>
<dbReference type="RefSeq" id="WP_158981010.1">
    <property type="nucleotide sequence ID" value="NZ_WSFO01000012.1"/>
</dbReference>
<accession>A0A6A4REN1</accession>
<dbReference type="InterPro" id="IPR051122">
    <property type="entry name" value="SDR_DHRS6-like"/>
</dbReference>
<dbReference type="PANTHER" id="PTHR43477:SF4">
    <property type="entry name" value="DEHYDROGENASE_REDUCTASE SDR FAMILY MEMBER 6"/>
    <property type="match status" value="1"/>
</dbReference>
<evidence type="ECO:0000313" key="4">
    <source>
        <dbReference type="EMBL" id="KAE9627679.1"/>
    </source>
</evidence>
<dbReference type="GO" id="GO:0016491">
    <property type="term" value="F:oxidoreductase activity"/>
    <property type="evidence" value="ECO:0007669"/>
    <property type="project" value="UniProtKB-KW"/>
</dbReference>
<reference evidence="4 5" key="1">
    <citation type="submission" date="2019-12" db="EMBL/GenBank/DDBJ databases">
        <authorList>
            <person name="Zhang Y.-J."/>
        </authorList>
    </citation>
    <scope>NUCLEOTIDE SEQUENCE [LARGE SCALE GENOMIC DNA]</scope>
    <source>
        <strain evidence="4 5">H18S-6</strain>
    </source>
</reference>
<dbReference type="PROSITE" id="PS00061">
    <property type="entry name" value="ADH_SHORT"/>
    <property type="match status" value="1"/>
</dbReference>
<sequence>MMAQLEGRLVGKTALITAAGQGIGRATAELYALQGATVIATDVNDASLKELEVVDGVSAVKLDVTDAQAVKDVLGQAGPLDALFNCAGVVANGTILECSKEDWDFSFNLNVTAMFQMIQTALPAMLENGGGSIINMSSVASSIKGVPNRFAYCASKAAVIGLTKSVAADYIKQGIRCNAICPGTVDSPSMHGRLRATGDYESALAAFIDRQPMGRIGKAEEIASLALYLASDESAFTTGQTHAIDGGWSV</sequence>
<comment type="similarity">
    <text evidence="1">Belongs to the short-chain dehydrogenases/reductases (SDR) family.</text>
</comment>
<evidence type="ECO:0000256" key="1">
    <source>
        <dbReference type="ARBA" id="ARBA00006484"/>
    </source>
</evidence>
<dbReference type="FunFam" id="3.40.50.720:FF:000084">
    <property type="entry name" value="Short-chain dehydrogenase reductase"/>
    <property type="match status" value="1"/>
</dbReference>